<keyword evidence="5" id="KW-1185">Reference proteome</keyword>
<dbReference type="InterPro" id="IPR036291">
    <property type="entry name" value="NAD(P)-bd_dom_sf"/>
</dbReference>
<reference evidence="4 5" key="1">
    <citation type="journal article" date="2018" name="IMA Fungus">
        <title>IMA Genome-F 9: Draft genome sequence of Annulohypoxylon stygium, Aspergillus mulundensis, Berkeleyomyces basicola (syn. Thielaviopsis basicola), Ceratocystis smalleyi, two Cercospora beticola strains, Coleophoma cylindrospora, Fusarium fracticaudum, Phialophora cf. hyalina, and Morchella septimelata.</title>
        <authorList>
            <person name="Wingfield B.D."/>
            <person name="Bills G.F."/>
            <person name="Dong Y."/>
            <person name="Huang W."/>
            <person name="Nel W.J."/>
            <person name="Swalarsk-Parry B.S."/>
            <person name="Vaghefi N."/>
            <person name="Wilken P.M."/>
            <person name="An Z."/>
            <person name="de Beer Z.W."/>
            <person name="De Vos L."/>
            <person name="Chen L."/>
            <person name="Duong T.A."/>
            <person name="Gao Y."/>
            <person name="Hammerbacher A."/>
            <person name="Kikkert J.R."/>
            <person name="Li Y."/>
            <person name="Li H."/>
            <person name="Li K."/>
            <person name="Li Q."/>
            <person name="Liu X."/>
            <person name="Ma X."/>
            <person name="Naidoo K."/>
            <person name="Pethybridge S.J."/>
            <person name="Sun J."/>
            <person name="Steenkamp E.T."/>
            <person name="van der Nest M.A."/>
            <person name="van Wyk S."/>
            <person name="Wingfield M.J."/>
            <person name="Xiong C."/>
            <person name="Yue Q."/>
            <person name="Zhang X."/>
        </authorList>
    </citation>
    <scope>NUCLEOTIDE SEQUENCE [LARGE SCALE GENOMIC DNA]</scope>
    <source>
        <strain evidence="4 5">BP 5553</strain>
    </source>
</reference>
<dbReference type="AlphaFoldDB" id="A0A370U3H4"/>
<evidence type="ECO:0000256" key="3">
    <source>
        <dbReference type="ARBA" id="ARBA00023002"/>
    </source>
</evidence>
<accession>A0A370U3H4</accession>
<comment type="similarity">
    <text evidence="1">Belongs to the short-chain dehydrogenases/reductases (SDR) family.</text>
</comment>
<keyword evidence="2" id="KW-0521">NADP</keyword>
<dbReference type="Pfam" id="PF00106">
    <property type="entry name" value="adh_short"/>
    <property type="match status" value="1"/>
</dbReference>
<evidence type="ECO:0008006" key="6">
    <source>
        <dbReference type="Google" id="ProtNLM"/>
    </source>
</evidence>
<evidence type="ECO:0000256" key="1">
    <source>
        <dbReference type="ARBA" id="ARBA00006484"/>
    </source>
</evidence>
<dbReference type="PANTHER" id="PTHR24320:SF236">
    <property type="entry name" value="SHORT-CHAIN DEHYDROGENASE-RELATED"/>
    <property type="match status" value="1"/>
</dbReference>
<dbReference type="GeneID" id="43595159"/>
<keyword evidence="3" id="KW-0560">Oxidoreductase</keyword>
<evidence type="ECO:0000313" key="5">
    <source>
        <dbReference type="Proteomes" id="UP000254866"/>
    </source>
</evidence>
<proteinExistence type="inferred from homology"/>
<dbReference type="SUPFAM" id="SSF51735">
    <property type="entry name" value="NAD(P)-binding Rossmann-fold domains"/>
    <property type="match status" value="1"/>
</dbReference>
<dbReference type="GO" id="GO:0016491">
    <property type="term" value="F:oxidoreductase activity"/>
    <property type="evidence" value="ECO:0007669"/>
    <property type="project" value="UniProtKB-KW"/>
</dbReference>
<sequence length="330" mass="36699">MASFYTIFTQFFPPKASFTEDDIPSQVGKVFIVTGGSSGVGFELSRILYQAGGTVYCLSHHEGRGLAAIEKIRSTVHISTLGTLHFIPLDLADLTTISPAIGKFLAAETRLDVLFNNAGRASMPLDYKTVQGLEPHFGINCAGTWLVTHLLAPILTATAKISPPNSVRITWTSSVLVDAMAPKGGVVMKEVRTPSKQRHEHYSASKTGNWFLAYEWNRRFGASTGVVSLALNPGSLKTNTWRTTPWYHYWPYYFILGMPIDGVRTNLWTAFNKDITIDDGGRYVIPWGRWHTTMRPDITAGLKEEKDGGTGRAIEFWNWCEEVTKPFTET</sequence>
<dbReference type="Proteomes" id="UP000254866">
    <property type="component" value="Unassembled WGS sequence"/>
</dbReference>
<dbReference type="PRINTS" id="PR00081">
    <property type="entry name" value="GDHRDH"/>
</dbReference>
<dbReference type="OrthoDB" id="191139at2759"/>
<dbReference type="EMBL" id="NPIC01000001">
    <property type="protein sequence ID" value="RDL42331.1"/>
    <property type="molecule type" value="Genomic_DNA"/>
</dbReference>
<comment type="caution">
    <text evidence="4">The sequence shown here is derived from an EMBL/GenBank/DDBJ whole genome shotgun (WGS) entry which is preliminary data.</text>
</comment>
<protein>
    <recommendedName>
        <fullName evidence="6">NAD(P)-binding protein</fullName>
    </recommendedName>
</protein>
<dbReference type="STRING" id="2656787.A0A370U3H4"/>
<name>A0A370U3H4_9HELO</name>
<dbReference type="InterPro" id="IPR002347">
    <property type="entry name" value="SDR_fam"/>
</dbReference>
<evidence type="ECO:0000256" key="2">
    <source>
        <dbReference type="ARBA" id="ARBA00022857"/>
    </source>
</evidence>
<dbReference type="PANTHER" id="PTHR24320">
    <property type="entry name" value="RETINOL DEHYDROGENASE"/>
    <property type="match status" value="1"/>
</dbReference>
<gene>
    <name evidence="4" type="ORF">BP5553_02310</name>
</gene>
<organism evidence="4 5">
    <name type="scientific">Venustampulla echinocandica</name>
    <dbReference type="NCBI Taxonomy" id="2656787"/>
    <lineage>
        <taxon>Eukaryota</taxon>
        <taxon>Fungi</taxon>
        <taxon>Dikarya</taxon>
        <taxon>Ascomycota</taxon>
        <taxon>Pezizomycotina</taxon>
        <taxon>Leotiomycetes</taxon>
        <taxon>Helotiales</taxon>
        <taxon>Pleuroascaceae</taxon>
        <taxon>Venustampulla</taxon>
    </lineage>
</organism>
<evidence type="ECO:0000313" key="4">
    <source>
        <dbReference type="EMBL" id="RDL42331.1"/>
    </source>
</evidence>
<dbReference type="RefSeq" id="XP_031874987.1">
    <property type="nucleotide sequence ID" value="XM_032010933.1"/>
</dbReference>
<dbReference type="Gene3D" id="3.40.50.720">
    <property type="entry name" value="NAD(P)-binding Rossmann-like Domain"/>
    <property type="match status" value="1"/>
</dbReference>